<evidence type="ECO:0000313" key="3">
    <source>
        <dbReference type="EMBL" id="QEK78894.1"/>
    </source>
</evidence>
<dbReference type="InterPro" id="IPR018905">
    <property type="entry name" value="A-galactase_NEW3"/>
</dbReference>
<dbReference type="PANTHER" id="PTHR39198">
    <property type="entry name" value="HYPOTHETICAL MEMBRANE PROTEIN, CONSERVED"/>
    <property type="match status" value="1"/>
</dbReference>
<proteinExistence type="predicted"/>
<sequence length="732" mass="81644">MKRFFAFAMVLLFLLSALPVFGAQEYVKKVSVFSGHLKEDQKLQINEYLIRIEFGIDGSPYVIIEANNSIKEILKADFGAEVETGNLIVSCGSYDAEKGLFIVVLWKAIGEEYKVEKGSFVKNFEVLEVNSTEITIERGTSVFYIKANESVKVDKYILEFTGKSLVIYELPQVTVKGEKTFEISVSFPYKEVVAKPGDVLSFPIVIENRGDNSTVISLEFLRIPKDWSAEFLYQGIAVRSIEIPKKSAVTLTLNVQIPEEYSGREIIEFKVNSEVHRVVIDVKGETRKGKVEVITSIISQDAEAGEEIKFPLVIQSTIEANVSVEIGVPEGWDAHSLYMGSRVSMIHLSEEDSKTLEISLDVPRGADLGRYEIPVTLSISGNEYSETKVVTFFVNIYKTYKGENATLNILIIDEEGNPVPKAKVIVGDKEMGTDSSGKAEISIKPGEYEIYVEKEGYEKASKKVEVEDGEVKDVKIILSRKPYYFAVDTESDVYSILLGTPNPPFLITIENLGKNSDEYRLSVRGLPENWNAMFTLSPDSNLEVNKVEVDPGQSKNVYLSVYPSLNALPGDYNLTIIVESISSGTKEEIPITVHLIGTYEMYVNLMNYRLSITAGEEKTTEIEVVNYGNAPVTNVKIEVSAPQGWKVEVDPDSAPMVAPKDRFTSTLKVKVPEGTPAGEYRVTIKVTSDQQEWQDTLRVVVRQRSTSAYIGLALLIVAFLVVIIMIRRVGRR</sequence>
<feature type="domain" description="Alpha-galactosidase NEW3" evidence="2">
    <location>
        <begin position="612"/>
        <end position="687"/>
    </location>
</feature>
<dbReference type="Pfam" id="PF13620">
    <property type="entry name" value="CarboxypepD_reg"/>
    <property type="match status" value="1"/>
</dbReference>
<gene>
    <name evidence="3" type="ORF">PFDSM3638_06240</name>
</gene>
<evidence type="ECO:0000256" key="1">
    <source>
        <dbReference type="SAM" id="Phobius"/>
    </source>
</evidence>
<dbReference type="Pfam" id="PF10633">
    <property type="entry name" value="NPCBM_assoc"/>
    <property type="match status" value="1"/>
</dbReference>
<feature type="transmembrane region" description="Helical" evidence="1">
    <location>
        <begin position="708"/>
        <end position="726"/>
    </location>
</feature>
<dbReference type="SUPFAM" id="SSF49464">
    <property type="entry name" value="Carboxypeptidase regulatory domain-like"/>
    <property type="match status" value="1"/>
</dbReference>
<dbReference type="Gene3D" id="2.60.40.1120">
    <property type="entry name" value="Carboxypeptidase-like, regulatory domain"/>
    <property type="match status" value="1"/>
</dbReference>
<dbReference type="PANTHER" id="PTHR39198:SF1">
    <property type="entry name" value="ALPHA-GALACTOSIDASE NEW3 DOMAIN-CONTAINING PROTEIN"/>
    <property type="match status" value="1"/>
</dbReference>
<dbReference type="GeneID" id="41713055"/>
<organism evidence="3 4">
    <name type="scientific">Pyrococcus furiosus (strain ATCC 43587 / DSM 3638 / JCM 8422 / Vc1)</name>
    <dbReference type="NCBI Taxonomy" id="186497"/>
    <lineage>
        <taxon>Archaea</taxon>
        <taxon>Methanobacteriati</taxon>
        <taxon>Methanobacteriota</taxon>
        <taxon>Thermococci</taxon>
        <taxon>Thermococcales</taxon>
        <taxon>Thermococcaceae</taxon>
        <taxon>Pyrococcus</taxon>
    </lineage>
</organism>
<name>A0A5C0XSR6_PYRFU</name>
<dbReference type="InterPro" id="IPR013783">
    <property type="entry name" value="Ig-like_fold"/>
</dbReference>
<dbReference type="Proteomes" id="UP000324354">
    <property type="component" value="Chromosome"/>
</dbReference>
<dbReference type="InterPro" id="IPR008969">
    <property type="entry name" value="CarboxyPept-like_regulatory"/>
</dbReference>
<evidence type="ECO:0000259" key="2">
    <source>
        <dbReference type="Pfam" id="PF10633"/>
    </source>
</evidence>
<keyword evidence="1" id="KW-1133">Transmembrane helix</keyword>
<keyword evidence="1" id="KW-0812">Transmembrane</keyword>
<dbReference type="EMBL" id="CP023154">
    <property type="protein sequence ID" value="QEK78894.1"/>
    <property type="molecule type" value="Genomic_DNA"/>
</dbReference>
<protein>
    <recommendedName>
        <fullName evidence="2">Alpha-galactosidase NEW3 domain-containing protein</fullName>
    </recommendedName>
</protein>
<evidence type="ECO:0000313" key="4">
    <source>
        <dbReference type="Proteomes" id="UP000324354"/>
    </source>
</evidence>
<dbReference type="RefSeq" id="WP_149586329.1">
    <property type="nucleotide sequence ID" value="NZ_CP023154.1"/>
</dbReference>
<dbReference type="AlphaFoldDB" id="A0A5C0XSR6"/>
<reference evidence="3 4" key="1">
    <citation type="submission" date="2017-08" db="EMBL/GenBank/DDBJ databases">
        <title>Resequencing and Reannotation of the genome of Pyrococcus furiosus type strain DSM3638.</title>
        <authorList>
            <person name="Reichelt R.M."/>
            <person name="Bunk B."/>
        </authorList>
    </citation>
    <scope>NUCLEOTIDE SEQUENCE [LARGE SCALE GENOMIC DNA]</scope>
    <source>
        <strain evidence="3 4">DSM 3638</strain>
    </source>
</reference>
<keyword evidence="1" id="KW-0472">Membrane</keyword>
<dbReference type="Gene3D" id="2.60.40.10">
    <property type="entry name" value="Immunoglobulins"/>
    <property type="match status" value="1"/>
</dbReference>
<accession>A0A5C0XSR6</accession>